<comment type="caution">
    <text evidence="1">The sequence shown here is derived from an EMBL/GenBank/DDBJ whole genome shotgun (WGS) entry which is preliminary data.</text>
</comment>
<dbReference type="Proteomes" id="UP001597073">
    <property type="component" value="Unassembled WGS sequence"/>
</dbReference>
<proteinExistence type="predicted"/>
<organism evidence="1 2">
    <name type="scientific">Mucilaginibacter lutimaris</name>
    <dbReference type="NCBI Taxonomy" id="931629"/>
    <lineage>
        <taxon>Bacteria</taxon>
        <taxon>Pseudomonadati</taxon>
        <taxon>Bacteroidota</taxon>
        <taxon>Sphingobacteriia</taxon>
        <taxon>Sphingobacteriales</taxon>
        <taxon>Sphingobacteriaceae</taxon>
        <taxon>Mucilaginibacter</taxon>
    </lineage>
</organism>
<name>A0ABW2ZHH1_9SPHI</name>
<sequence>MAIEFYDISDVSRRNILFDISNKDFDFFEKIVSELRKSTGVCIDPYSTSRLYRTHVIKLIELLKKELSSDTTTRQEHKVLTTILQKFSNVSTDLLIIGD</sequence>
<evidence type="ECO:0000313" key="2">
    <source>
        <dbReference type="Proteomes" id="UP001597073"/>
    </source>
</evidence>
<evidence type="ECO:0000313" key="1">
    <source>
        <dbReference type="EMBL" id="MFD0765642.1"/>
    </source>
</evidence>
<dbReference type="RefSeq" id="WP_377142861.1">
    <property type="nucleotide sequence ID" value="NZ_JBHTIA010000008.1"/>
</dbReference>
<protein>
    <submittedName>
        <fullName evidence="1">Uncharacterized protein</fullName>
    </submittedName>
</protein>
<dbReference type="EMBL" id="JBHTIA010000008">
    <property type="protein sequence ID" value="MFD0765642.1"/>
    <property type="molecule type" value="Genomic_DNA"/>
</dbReference>
<keyword evidence="2" id="KW-1185">Reference proteome</keyword>
<accession>A0ABW2ZHH1</accession>
<reference evidence="2" key="1">
    <citation type="journal article" date="2019" name="Int. J. Syst. Evol. Microbiol.">
        <title>The Global Catalogue of Microorganisms (GCM) 10K type strain sequencing project: providing services to taxonomists for standard genome sequencing and annotation.</title>
        <authorList>
            <consortium name="The Broad Institute Genomics Platform"/>
            <consortium name="The Broad Institute Genome Sequencing Center for Infectious Disease"/>
            <person name="Wu L."/>
            <person name="Ma J."/>
        </authorList>
    </citation>
    <scope>NUCLEOTIDE SEQUENCE [LARGE SCALE GENOMIC DNA]</scope>
    <source>
        <strain evidence="2">CCUG 60742</strain>
    </source>
</reference>
<gene>
    <name evidence="1" type="ORF">ACFQZI_12330</name>
</gene>